<keyword evidence="2" id="KW-1185">Reference proteome</keyword>
<organism evidence="1 2">
    <name type="scientific">Aspergillus aculeatinus CBS 121060</name>
    <dbReference type="NCBI Taxonomy" id="1448322"/>
    <lineage>
        <taxon>Eukaryota</taxon>
        <taxon>Fungi</taxon>
        <taxon>Dikarya</taxon>
        <taxon>Ascomycota</taxon>
        <taxon>Pezizomycotina</taxon>
        <taxon>Eurotiomycetes</taxon>
        <taxon>Eurotiomycetidae</taxon>
        <taxon>Eurotiales</taxon>
        <taxon>Aspergillaceae</taxon>
        <taxon>Aspergillus</taxon>
        <taxon>Aspergillus subgen. Circumdati</taxon>
    </lineage>
</organism>
<evidence type="ECO:0000313" key="1">
    <source>
        <dbReference type="EMBL" id="RAH69951.1"/>
    </source>
</evidence>
<evidence type="ECO:0000313" key="2">
    <source>
        <dbReference type="Proteomes" id="UP000249661"/>
    </source>
</evidence>
<sequence>MRTDAQHHPSAHPPPSPAPPCDQGPINLPLPSTHPLPAKRPSRRRQLTRYLTQSIHEDLTLEAQLLLLSFAIGIQDAAAWRDYGCFASNQTGNLLFLAIGGAGLASSGDYSFRHLGMSLGAFVAGGLVLGQLGNGLGAVRRRWWLLASSLLQTGMVFAAAGMCRPDRFASREVGQKAEKEGEATTLATLFLLAFSSGAQVAMGRALKITDITTAMATAAYVDVVIDPALLRWRNRKRNRRVLFLGLLTAGCFVGAAVERVAGSSVTLLICAGCKAFVTLVFLFTPGSKEDG</sequence>
<dbReference type="EMBL" id="KZ824957">
    <property type="protein sequence ID" value="RAH69951.1"/>
    <property type="molecule type" value="Genomic_DNA"/>
</dbReference>
<accession>A0ACD1H829</accession>
<protein>
    <submittedName>
        <fullName evidence="1">Uncharacterized protein</fullName>
    </submittedName>
</protein>
<reference evidence="1" key="1">
    <citation type="submission" date="2018-02" db="EMBL/GenBank/DDBJ databases">
        <title>The genomes of Aspergillus section Nigri reveals drivers in fungal speciation.</title>
        <authorList>
            <consortium name="DOE Joint Genome Institute"/>
            <person name="Vesth T.C."/>
            <person name="Nybo J."/>
            <person name="Theobald S."/>
            <person name="Brandl J."/>
            <person name="Frisvad J.C."/>
            <person name="Nielsen K.F."/>
            <person name="Lyhne E.K."/>
            <person name="Kogle M.E."/>
            <person name="Kuo A."/>
            <person name="Riley R."/>
            <person name="Clum A."/>
            <person name="Nolan M."/>
            <person name="Lipzen A."/>
            <person name="Salamov A."/>
            <person name="Henrissat B."/>
            <person name="Wiebenga A."/>
            <person name="De vries R.P."/>
            <person name="Grigoriev I.V."/>
            <person name="Mortensen U.H."/>
            <person name="Andersen M.R."/>
            <person name="Baker S.E."/>
        </authorList>
    </citation>
    <scope>NUCLEOTIDE SEQUENCE</scope>
    <source>
        <strain evidence="1">CBS 121060</strain>
    </source>
</reference>
<gene>
    <name evidence="1" type="ORF">BO66DRAFT_451864</name>
</gene>
<name>A0ACD1H829_9EURO</name>
<proteinExistence type="predicted"/>
<dbReference type="Proteomes" id="UP000249661">
    <property type="component" value="Unassembled WGS sequence"/>
</dbReference>